<comment type="caution">
    <text evidence="1">The sequence shown here is derived from an EMBL/GenBank/DDBJ whole genome shotgun (WGS) entry which is preliminary data.</text>
</comment>
<accession>G9ZF00</accession>
<reference evidence="1 2" key="1">
    <citation type="submission" date="2011-08" db="EMBL/GenBank/DDBJ databases">
        <authorList>
            <person name="Weinstock G."/>
            <person name="Sodergren E."/>
            <person name="Clifton S."/>
            <person name="Fulton L."/>
            <person name="Fulton B."/>
            <person name="Courtney L."/>
            <person name="Fronick C."/>
            <person name="Harrison M."/>
            <person name="Strong C."/>
            <person name="Farmer C."/>
            <person name="Delahaunty K."/>
            <person name="Markovic C."/>
            <person name="Hall O."/>
            <person name="Minx P."/>
            <person name="Tomlinson C."/>
            <person name="Mitreva M."/>
            <person name="Hou S."/>
            <person name="Chen J."/>
            <person name="Wollam A."/>
            <person name="Pepin K.H."/>
            <person name="Johnson M."/>
            <person name="Bhonagiri V."/>
            <person name="Zhang X."/>
            <person name="Suruliraj S."/>
            <person name="Warren W."/>
            <person name="Chinwalla A."/>
            <person name="Mardis E.R."/>
            <person name="Wilson R.K."/>
        </authorList>
    </citation>
    <scope>NUCLEOTIDE SEQUENCE [LARGE SCALE GENOMIC DNA]</scope>
    <source>
        <strain evidence="1 2">F0432</strain>
    </source>
</reference>
<dbReference type="STRING" id="797473.HMPREF9080_01340"/>
<dbReference type="AlphaFoldDB" id="G9ZF00"/>
<organism evidence="1 2">
    <name type="scientific">Cardiobacterium valvarum F0432</name>
    <dbReference type="NCBI Taxonomy" id="797473"/>
    <lineage>
        <taxon>Bacteria</taxon>
        <taxon>Pseudomonadati</taxon>
        <taxon>Pseudomonadota</taxon>
        <taxon>Gammaproteobacteria</taxon>
        <taxon>Cardiobacteriales</taxon>
        <taxon>Cardiobacteriaceae</taxon>
        <taxon>Cardiobacterium</taxon>
    </lineage>
</organism>
<evidence type="ECO:0000313" key="2">
    <source>
        <dbReference type="Proteomes" id="UP000004750"/>
    </source>
</evidence>
<sequence length="245" mass="27415">MDGGLRQVVRFVNHKCLNIRQDFRKSLAFQGKIGQQQVMVDDHHIRFLRLLSRLLQIAFLVKRAVAAKAVLNCRGNARQYRRVFRHFFQADQIAVGRRVKKMLDGAALPLVRRRRAVIIKIPVIVMVAEVIAPPFQQRNAGHAAQHFAHQRQILAVNLFLQITRSGGHQPLAAGGQKRQQIGKCLARTGTRFSQQNAVARQIAGDGFGQFLLPLTRLITADGAAQGAACRKQGGNIAQISKKRLW</sequence>
<gene>
    <name evidence="1" type="ORF">HMPREF9080_01340</name>
</gene>
<protein>
    <submittedName>
        <fullName evidence="1">Uncharacterized protein</fullName>
    </submittedName>
</protein>
<name>G9ZF00_9GAMM</name>
<dbReference type="HOGENOM" id="CLU_1131996_0_0_6"/>
<dbReference type="EMBL" id="AGCM01000073">
    <property type="protein sequence ID" value="EHM54320.1"/>
    <property type="molecule type" value="Genomic_DNA"/>
</dbReference>
<evidence type="ECO:0000313" key="1">
    <source>
        <dbReference type="EMBL" id="EHM54320.1"/>
    </source>
</evidence>
<proteinExistence type="predicted"/>
<dbReference type="Proteomes" id="UP000004750">
    <property type="component" value="Unassembled WGS sequence"/>
</dbReference>